<name>A0A3P7LSJ6_DIBLA</name>
<gene>
    <name evidence="2" type="ORF">DILT_LOCUS11991</name>
</gene>
<sequence length="288" mass="31183">MLPPIDIGPSPLRLSQPPTNAVVPMEAESSSNPTQSFATPVAPSGGGTSAEHVQIRITFSSDWHLPDSEASPAPLVLPLPPDAKYGDLLERIQSYLSSLQPDRVLANGLTTHQTNPFTLPCVTLVVTTDWPRRRLPLDSDHFPKTVSEMNLRGNVGIVVDHALAACPFRMPEPEPEAAAQPEEAAENEPEEEEEEEMDNEPEPAPPAPPPPVIPEEPVTAQPSNPFPQPVEVVPEPTPPEPLLPGLTRTPGRAGNPPFPLLKLHTLYVCCYELIGHCILSGRIHTHLL</sequence>
<reference evidence="2 3" key="1">
    <citation type="submission" date="2018-11" db="EMBL/GenBank/DDBJ databases">
        <authorList>
            <consortium name="Pathogen Informatics"/>
        </authorList>
    </citation>
    <scope>NUCLEOTIDE SEQUENCE [LARGE SCALE GENOMIC DNA]</scope>
</reference>
<evidence type="ECO:0000256" key="1">
    <source>
        <dbReference type="SAM" id="MobiDB-lite"/>
    </source>
</evidence>
<organism evidence="2 3">
    <name type="scientific">Dibothriocephalus latus</name>
    <name type="common">Fish tapeworm</name>
    <name type="synonym">Diphyllobothrium latum</name>
    <dbReference type="NCBI Taxonomy" id="60516"/>
    <lineage>
        <taxon>Eukaryota</taxon>
        <taxon>Metazoa</taxon>
        <taxon>Spiralia</taxon>
        <taxon>Lophotrochozoa</taxon>
        <taxon>Platyhelminthes</taxon>
        <taxon>Cestoda</taxon>
        <taxon>Eucestoda</taxon>
        <taxon>Diphyllobothriidea</taxon>
        <taxon>Diphyllobothriidae</taxon>
        <taxon>Dibothriocephalus</taxon>
    </lineage>
</organism>
<evidence type="ECO:0000313" key="3">
    <source>
        <dbReference type="Proteomes" id="UP000281553"/>
    </source>
</evidence>
<feature type="region of interest" description="Disordered" evidence="1">
    <location>
        <begin position="1"/>
        <end position="48"/>
    </location>
</feature>
<proteinExistence type="predicted"/>
<feature type="region of interest" description="Disordered" evidence="1">
    <location>
        <begin position="172"/>
        <end position="240"/>
    </location>
</feature>
<dbReference type="Proteomes" id="UP000281553">
    <property type="component" value="Unassembled WGS sequence"/>
</dbReference>
<dbReference type="OrthoDB" id="6271780at2759"/>
<protein>
    <submittedName>
        <fullName evidence="2">Uncharacterized protein</fullName>
    </submittedName>
</protein>
<feature type="compositionally biased region" description="Acidic residues" evidence="1">
    <location>
        <begin position="183"/>
        <end position="201"/>
    </location>
</feature>
<feature type="compositionally biased region" description="Polar residues" evidence="1">
    <location>
        <begin position="28"/>
        <end position="38"/>
    </location>
</feature>
<feature type="compositionally biased region" description="Pro residues" evidence="1">
    <location>
        <begin position="202"/>
        <end position="214"/>
    </location>
</feature>
<evidence type="ECO:0000313" key="2">
    <source>
        <dbReference type="EMBL" id="VDN16160.1"/>
    </source>
</evidence>
<keyword evidence="3" id="KW-1185">Reference proteome</keyword>
<dbReference type="AlphaFoldDB" id="A0A3P7LSJ6"/>
<accession>A0A3P7LSJ6</accession>
<dbReference type="EMBL" id="UYRU01064888">
    <property type="protein sequence ID" value="VDN16160.1"/>
    <property type="molecule type" value="Genomic_DNA"/>
</dbReference>